<dbReference type="GO" id="GO:0004239">
    <property type="term" value="F:initiator methionyl aminopeptidase activity"/>
    <property type="evidence" value="ECO:0007669"/>
    <property type="project" value="UniProtKB-UniRule"/>
</dbReference>
<dbReference type="OrthoDB" id="3209743at2759"/>
<dbReference type="GO" id="GO:0006508">
    <property type="term" value="P:proteolysis"/>
    <property type="evidence" value="ECO:0007669"/>
    <property type="project" value="UniProtKB-KW"/>
</dbReference>
<keyword evidence="10" id="KW-1185">Reference proteome</keyword>
<evidence type="ECO:0000256" key="3">
    <source>
        <dbReference type="ARBA" id="ARBA00022723"/>
    </source>
</evidence>
<feature type="binding site" evidence="5">
    <location>
        <position position="266"/>
    </location>
    <ligand>
        <name>a divalent metal cation</name>
        <dbReference type="ChEBI" id="CHEBI:60240"/>
        <label>2</label>
        <note>catalytic</note>
    </ligand>
</feature>
<feature type="compositionally biased region" description="Low complexity" evidence="7">
    <location>
        <begin position="38"/>
        <end position="48"/>
    </location>
</feature>
<dbReference type="GO" id="GO:0005829">
    <property type="term" value="C:cytosol"/>
    <property type="evidence" value="ECO:0007669"/>
    <property type="project" value="TreeGrafter"/>
</dbReference>
<comment type="cofactor">
    <cofactor evidence="5">
        <name>Co(2+)</name>
        <dbReference type="ChEBI" id="CHEBI:48828"/>
    </cofactor>
    <cofactor evidence="5">
        <name>Zn(2+)</name>
        <dbReference type="ChEBI" id="CHEBI:29105"/>
    </cofactor>
    <cofactor evidence="5">
        <name>Mn(2+)</name>
        <dbReference type="ChEBI" id="CHEBI:29035"/>
    </cofactor>
    <cofactor evidence="5">
        <name>Fe(2+)</name>
        <dbReference type="ChEBI" id="CHEBI:29033"/>
    </cofactor>
    <text evidence="5">Binds 2 divalent metal cations per subunit. Has a high-affinity and a low affinity metal-binding site. The true nature of the physiological cofactor is under debate. The enzyme is active with cobalt, zinc, manganese or divalent iron ions. Most likely, methionine aminopeptidases function as mononuclear Fe(2+)-metalloproteases under physiological conditions, and the catalytically relevant metal-binding site has been assigned to the histidine-containing high-affinity site.</text>
</comment>
<feature type="domain" description="Peptidase M24" evidence="8">
    <location>
        <begin position="76"/>
        <end position="304"/>
    </location>
</feature>
<organism evidence="9 10">
    <name type="scientific">Gracilariopsis chorda</name>
    <dbReference type="NCBI Taxonomy" id="448386"/>
    <lineage>
        <taxon>Eukaryota</taxon>
        <taxon>Rhodophyta</taxon>
        <taxon>Florideophyceae</taxon>
        <taxon>Rhodymeniophycidae</taxon>
        <taxon>Gracilariales</taxon>
        <taxon>Gracilariaceae</taxon>
        <taxon>Gracilariopsis</taxon>
    </lineage>
</organism>
<dbReference type="Pfam" id="PF00557">
    <property type="entry name" value="Peptidase_M24"/>
    <property type="match status" value="1"/>
</dbReference>
<dbReference type="SUPFAM" id="SSF55920">
    <property type="entry name" value="Creatinase/aminopeptidase"/>
    <property type="match status" value="1"/>
</dbReference>
<keyword evidence="3 5" id="KW-0479">Metal-binding</keyword>
<keyword evidence="2 5" id="KW-0645">Protease</keyword>
<dbReference type="Gene3D" id="3.90.230.10">
    <property type="entry name" value="Creatinase/methionine aminopeptidase superfamily"/>
    <property type="match status" value="1"/>
</dbReference>
<dbReference type="InterPro" id="IPR036005">
    <property type="entry name" value="Creatinase/aminopeptidase-like"/>
</dbReference>
<dbReference type="EC" id="3.4.11.18" evidence="6"/>
<feature type="binding site" evidence="5">
    <location>
        <position position="142"/>
    </location>
    <ligand>
        <name>substrate</name>
    </ligand>
</feature>
<dbReference type="AlphaFoldDB" id="A0A2V3IT59"/>
<feature type="binding site" evidence="5">
    <location>
        <position position="297"/>
    </location>
    <ligand>
        <name>a divalent metal cation</name>
        <dbReference type="ChEBI" id="CHEBI:60240"/>
        <label>2</label>
        <note>catalytic</note>
    </ligand>
</feature>
<dbReference type="GO" id="GO:0070006">
    <property type="term" value="F:metalloaminopeptidase activity"/>
    <property type="evidence" value="ECO:0007669"/>
    <property type="project" value="UniProtKB-UniRule"/>
</dbReference>
<evidence type="ECO:0000256" key="7">
    <source>
        <dbReference type="SAM" id="MobiDB-lite"/>
    </source>
</evidence>
<dbReference type="PROSITE" id="PS00680">
    <property type="entry name" value="MAP_1"/>
    <property type="match status" value="1"/>
</dbReference>
<feature type="binding site" evidence="5">
    <location>
        <position position="297"/>
    </location>
    <ligand>
        <name>a divalent metal cation</name>
        <dbReference type="ChEBI" id="CHEBI:60240"/>
        <label>1</label>
    </ligand>
</feature>
<gene>
    <name evidence="9" type="ORF">BWQ96_04935</name>
</gene>
<evidence type="ECO:0000256" key="4">
    <source>
        <dbReference type="ARBA" id="ARBA00022801"/>
    </source>
</evidence>
<feature type="binding site" evidence="5">
    <location>
        <position position="233"/>
    </location>
    <ligand>
        <name>a divalent metal cation</name>
        <dbReference type="ChEBI" id="CHEBI:60240"/>
        <label>2</label>
        <note>catalytic</note>
    </ligand>
</feature>
<feature type="binding site" evidence="5">
    <location>
        <position position="159"/>
    </location>
    <ligand>
        <name>a divalent metal cation</name>
        <dbReference type="ChEBI" id="CHEBI:60240"/>
        <label>1</label>
    </ligand>
</feature>
<comment type="similarity">
    <text evidence="5">Belongs to the peptidase M24A family. Methionine aminopeptidase type 1 subfamily.</text>
</comment>
<comment type="caution">
    <text evidence="9">The sequence shown here is derived from an EMBL/GenBank/DDBJ whole genome shotgun (WGS) entry which is preliminary data.</text>
</comment>
<dbReference type="CDD" id="cd01086">
    <property type="entry name" value="MetAP1"/>
    <property type="match status" value="1"/>
</dbReference>
<comment type="catalytic activity">
    <reaction evidence="5 6">
        <text>Release of N-terminal amino acids, preferentially methionine, from peptides and arylamides.</text>
        <dbReference type="EC" id="3.4.11.18"/>
    </reaction>
</comment>
<evidence type="ECO:0000256" key="6">
    <source>
        <dbReference type="RuleBase" id="RU003653"/>
    </source>
</evidence>
<dbReference type="HAMAP" id="MF_01974">
    <property type="entry name" value="MetAP_1"/>
    <property type="match status" value="1"/>
</dbReference>
<keyword evidence="1 5" id="KW-0031">Aminopeptidase</keyword>
<dbReference type="PANTHER" id="PTHR43330">
    <property type="entry name" value="METHIONINE AMINOPEPTIDASE"/>
    <property type="match status" value="1"/>
</dbReference>
<proteinExistence type="inferred from homology"/>
<dbReference type="InterPro" id="IPR001714">
    <property type="entry name" value="Pept_M24_MAP"/>
</dbReference>
<protein>
    <recommendedName>
        <fullName evidence="6">Methionine aminopeptidase</fullName>
        <ecNumber evidence="6">3.4.11.18</ecNumber>
    </recommendedName>
</protein>
<dbReference type="InterPro" id="IPR002467">
    <property type="entry name" value="Pept_M24A_MAP1"/>
</dbReference>
<dbReference type="Proteomes" id="UP000247409">
    <property type="component" value="Unassembled WGS sequence"/>
</dbReference>
<reference evidence="9 10" key="1">
    <citation type="journal article" date="2018" name="Mol. Biol. Evol.">
        <title>Analysis of the draft genome of the red seaweed Gracilariopsis chorda provides insights into genome size evolution in Rhodophyta.</title>
        <authorList>
            <person name="Lee J."/>
            <person name="Yang E.C."/>
            <person name="Graf L."/>
            <person name="Yang J.H."/>
            <person name="Qiu H."/>
            <person name="Zel Zion U."/>
            <person name="Chan C.X."/>
            <person name="Stephens T.G."/>
            <person name="Weber A.P.M."/>
            <person name="Boo G.H."/>
            <person name="Boo S.M."/>
            <person name="Kim K.M."/>
            <person name="Shin Y."/>
            <person name="Jung M."/>
            <person name="Lee S.J."/>
            <person name="Yim H.S."/>
            <person name="Lee J.H."/>
            <person name="Bhattacharya D."/>
            <person name="Yoon H.S."/>
        </authorList>
    </citation>
    <scope>NUCLEOTIDE SEQUENCE [LARGE SCALE GENOMIC DNA]</scope>
    <source>
        <strain evidence="9 10">SKKU-2015</strain>
        <tissue evidence="9">Whole body</tissue>
    </source>
</reference>
<dbReference type="PANTHER" id="PTHR43330:SF7">
    <property type="entry name" value="METHIONINE AMINOPEPTIDASE 1"/>
    <property type="match status" value="1"/>
</dbReference>
<evidence type="ECO:0000256" key="2">
    <source>
        <dbReference type="ARBA" id="ARBA00022670"/>
    </source>
</evidence>
<sequence>MKKQKSGTRDAAPRGFGLHQIPRFKFTGKLRPGRLSPRRTVPETVPRPDYWKDGRPKAKLPRYPWEIDSLNEEQIERMRESGRMAREILDIAGRMVKPGVLTDEIDAVVHEEIVKRGAYPSPLNYNNFPKSCCTSINEVVCHGIPDNTALVDGDIINIDITVFHNGFHGDCSETFLVGDVDEKGRKLARVTHECLEKAIEICKPGLAVKKIGGVIEDHARRHGFSVVRNFCGHGVNSVFHTTPNVMHFKNNEPAGILKPGVTFTIEPMINEGTHRNVVWPDDWTATTLDGRRSAQFEHTLLITETGVERLTQKIESSPKFFWEE</sequence>
<dbReference type="PRINTS" id="PR00599">
    <property type="entry name" value="MAPEPTIDASE"/>
</dbReference>
<dbReference type="GO" id="GO:0046872">
    <property type="term" value="F:metal ion binding"/>
    <property type="evidence" value="ECO:0007669"/>
    <property type="project" value="UniProtKB-UniRule"/>
</dbReference>
<evidence type="ECO:0000256" key="5">
    <source>
        <dbReference type="HAMAP-Rule" id="MF_03174"/>
    </source>
</evidence>
<keyword evidence="4 5" id="KW-0378">Hydrolase</keyword>
<feature type="binding site" evidence="5">
    <location>
        <position position="170"/>
    </location>
    <ligand>
        <name>a divalent metal cation</name>
        <dbReference type="ChEBI" id="CHEBI:60240"/>
        <label>2</label>
        <note>catalytic</note>
    </ligand>
</feature>
<feature type="binding site" evidence="5">
    <location>
        <position position="240"/>
    </location>
    <ligand>
        <name>substrate</name>
    </ligand>
</feature>
<evidence type="ECO:0000259" key="8">
    <source>
        <dbReference type="Pfam" id="PF00557"/>
    </source>
</evidence>
<accession>A0A2V3IT59</accession>
<dbReference type="NCBIfam" id="TIGR00500">
    <property type="entry name" value="met_pdase_I"/>
    <property type="match status" value="1"/>
</dbReference>
<evidence type="ECO:0000313" key="10">
    <source>
        <dbReference type="Proteomes" id="UP000247409"/>
    </source>
</evidence>
<dbReference type="EMBL" id="NBIV01000064">
    <property type="protein sequence ID" value="PXF45294.1"/>
    <property type="molecule type" value="Genomic_DNA"/>
</dbReference>
<dbReference type="InterPro" id="IPR000994">
    <property type="entry name" value="Pept_M24"/>
</dbReference>
<dbReference type="STRING" id="448386.A0A2V3IT59"/>
<feature type="binding site" evidence="5">
    <location>
        <position position="170"/>
    </location>
    <ligand>
        <name>a divalent metal cation</name>
        <dbReference type="ChEBI" id="CHEBI:60240"/>
        <label>1</label>
    </ligand>
</feature>
<feature type="region of interest" description="Disordered" evidence="7">
    <location>
        <begin position="27"/>
        <end position="53"/>
    </location>
</feature>
<comment type="function">
    <text evidence="6">Cotranslationally removes the N-terminal methionine from nascent proteins. The N-terminal methionine is often cleaved when the second residue in the primary sequence is small and uncharged (Met-Ala-, Cys, Gly, Pro, Ser, Thr, or Val).</text>
</comment>
<evidence type="ECO:0000313" key="9">
    <source>
        <dbReference type="EMBL" id="PXF45294.1"/>
    </source>
</evidence>
<evidence type="ECO:0000256" key="1">
    <source>
        <dbReference type="ARBA" id="ARBA00022438"/>
    </source>
</evidence>
<name>A0A2V3IT59_9FLOR</name>